<evidence type="ECO:0000256" key="6">
    <source>
        <dbReference type="ARBA" id="ARBA00023134"/>
    </source>
</evidence>
<feature type="binding site" evidence="8">
    <location>
        <position position="19"/>
    </location>
    <ligand>
        <name>GTP</name>
        <dbReference type="ChEBI" id="CHEBI:37565"/>
    </ligand>
</feature>
<comment type="subcellular location">
    <subcellularLocation>
        <location evidence="8">Cytoplasm</location>
    </subcellularLocation>
</comment>
<dbReference type="RefSeq" id="WP_181751050.1">
    <property type="nucleotide sequence ID" value="NZ_JACEIQ010000004.1"/>
</dbReference>
<dbReference type="PANTHER" id="PTHR19136:SF81">
    <property type="entry name" value="MOLYBDENUM COFACTOR GUANYLYLTRANSFERASE"/>
    <property type="match status" value="1"/>
</dbReference>
<dbReference type="GO" id="GO:0046872">
    <property type="term" value="F:metal ion binding"/>
    <property type="evidence" value="ECO:0007669"/>
    <property type="project" value="UniProtKB-KW"/>
</dbReference>
<evidence type="ECO:0000259" key="9">
    <source>
        <dbReference type="Pfam" id="PF12804"/>
    </source>
</evidence>
<keyword evidence="11" id="KW-1185">Reference proteome</keyword>
<keyword evidence="1 8" id="KW-0963">Cytoplasm</keyword>
<keyword evidence="4 8" id="KW-0547">Nucleotide-binding</keyword>
<comment type="similarity">
    <text evidence="8">Belongs to the MobA family.</text>
</comment>
<dbReference type="CDD" id="cd02503">
    <property type="entry name" value="MobA"/>
    <property type="match status" value="1"/>
</dbReference>
<organism evidence="10 11">
    <name type="scientific">Paenactinomyces guangxiensis</name>
    <dbReference type="NCBI Taxonomy" id="1490290"/>
    <lineage>
        <taxon>Bacteria</taxon>
        <taxon>Bacillati</taxon>
        <taxon>Bacillota</taxon>
        <taxon>Bacilli</taxon>
        <taxon>Bacillales</taxon>
        <taxon>Thermoactinomycetaceae</taxon>
        <taxon>Paenactinomyces</taxon>
    </lineage>
</organism>
<feature type="domain" description="MobA-like NTP transferase" evidence="9">
    <location>
        <begin position="3"/>
        <end position="149"/>
    </location>
</feature>
<dbReference type="HAMAP" id="MF_00316">
    <property type="entry name" value="MobA"/>
    <property type="match status" value="1"/>
</dbReference>
<dbReference type="GO" id="GO:0005525">
    <property type="term" value="F:GTP binding"/>
    <property type="evidence" value="ECO:0007669"/>
    <property type="project" value="UniProtKB-UniRule"/>
</dbReference>
<dbReference type="GO" id="GO:0005737">
    <property type="term" value="C:cytoplasm"/>
    <property type="evidence" value="ECO:0007669"/>
    <property type="project" value="UniProtKB-SubCell"/>
</dbReference>
<evidence type="ECO:0000256" key="8">
    <source>
        <dbReference type="HAMAP-Rule" id="MF_00316"/>
    </source>
</evidence>
<feature type="binding site" evidence="8">
    <location>
        <position position="96"/>
    </location>
    <ligand>
        <name>Mg(2+)</name>
        <dbReference type="ChEBI" id="CHEBI:18420"/>
    </ligand>
</feature>
<proteinExistence type="inferred from homology"/>
<dbReference type="Proteomes" id="UP000535491">
    <property type="component" value="Unassembled WGS sequence"/>
</dbReference>
<dbReference type="Gene3D" id="3.90.550.10">
    <property type="entry name" value="Spore Coat Polysaccharide Biosynthesis Protein SpsA, Chain A"/>
    <property type="match status" value="1"/>
</dbReference>
<dbReference type="GO" id="GO:0061603">
    <property type="term" value="F:molybdenum cofactor guanylyltransferase activity"/>
    <property type="evidence" value="ECO:0007669"/>
    <property type="project" value="UniProtKB-EC"/>
</dbReference>
<feature type="binding site" evidence="8">
    <location>
        <position position="96"/>
    </location>
    <ligand>
        <name>GTP</name>
        <dbReference type="ChEBI" id="CHEBI:37565"/>
    </ligand>
</feature>
<accession>A0A7W2A6U6</accession>
<dbReference type="InterPro" id="IPR029044">
    <property type="entry name" value="Nucleotide-diphossugar_trans"/>
</dbReference>
<evidence type="ECO:0000256" key="4">
    <source>
        <dbReference type="ARBA" id="ARBA00022741"/>
    </source>
</evidence>
<dbReference type="GO" id="GO:0006777">
    <property type="term" value="P:Mo-molybdopterin cofactor biosynthetic process"/>
    <property type="evidence" value="ECO:0007669"/>
    <property type="project" value="UniProtKB-KW"/>
</dbReference>
<evidence type="ECO:0000313" key="10">
    <source>
        <dbReference type="EMBL" id="MBA4493801.1"/>
    </source>
</evidence>
<keyword evidence="10" id="KW-0548">Nucleotidyltransferase</keyword>
<feature type="binding site" evidence="8">
    <location>
        <begin position="6"/>
        <end position="8"/>
    </location>
    <ligand>
        <name>GTP</name>
        <dbReference type="ChEBI" id="CHEBI:37565"/>
    </ligand>
</feature>
<comment type="catalytic activity">
    <reaction evidence="8">
        <text>Mo-molybdopterin + GTP + H(+) = Mo-molybdopterin guanine dinucleotide + diphosphate</text>
        <dbReference type="Rhea" id="RHEA:34243"/>
        <dbReference type="ChEBI" id="CHEBI:15378"/>
        <dbReference type="ChEBI" id="CHEBI:33019"/>
        <dbReference type="ChEBI" id="CHEBI:37565"/>
        <dbReference type="ChEBI" id="CHEBI:71302"/>
        <dbReference type="ChEBI" id="CHEBI:71310"/>
        <dbReference type="EC" id="2.7.7.77"/>
    </reaction>
</comment>
<reference evidence="10 11" key="1">
    <citation type="submission" date="2020-07" db="EMBL/GenBank/DDBJ databases">
        <authorList>
            <person name="Feng H."/>
        </authorList>
    </citation>
    <scope>NUCLEOTIDE SEQUENCE [LARGE SCALE GENOMIC DNA]</scope>
    <source>
        <strain evidence="11">s-10</strain>
    </source>
</reference>
<dbReference type="InterPro" id="IPR025877">
    <property type="entry name" value="MobA-like_NTP_Trfase"/>
</dbReference>
<comment type="function">
    <text evidence="8">Transfers a GMP moiety from GTP to Mo-molybdopterin (Mo-MPT) cofactor (Moco or molybdenum cofactor) to form Mo-molybdopterin guanine dinucleotide (Mo-MGD) cofactor.</text>
</comment>
<dbReference type="AlphaFoldDB" id="A0A7W2A6U6"/>
<dbReference type="EMBL" id="JACEIQ010000004">
    <property type="protein sequence ID" value="MBA4493801.1"/>
    <property type="molecule type" value="Genomic_DNA"/>
</dbReference>
<dbReference type="PANTHER" id="PTHR19136">
    <property type="entry name" value="MOLYBDENUM COFACTOR GUANYLYLTRANSFERASE"/>
    <property type="match status" value="1"/>
</dbReference>
<protein>
    <recommendedName>
        <fullName evidence="8">Probable molybdenum cofactor guanylyltransferase</fullName>
        <shortName evidence="8">MoCo guanylyltransferase</shortName>
        <ecNumber evidence="8">2.7.7.77</ecNumber>
    </recommendedName>
    <alternativeName>
        <fullName evidence="8">GTP:molybdopterin guanylyltransferase</fullName>
    </alternativeName>
    <alternativeName>
        <fullName evidence="8">Mo-MPT guanylyltransferase</fullName>
    </alternativeName>
    <alternativeName>
        <fullName evidence="8">Molybdopterin guanylyltransferase</fullName>
    </alternativeName>
    <alternativeName>
        <fullName evidence="8">Molybdopterin-guanine dinucleotide synthase</fullName>
        <shortName evidence="8">MGD synthase</shortName>
    </alternativeName>
</protein>
<evidence type="ECO:0000256" key="3">
    <source>
        <dbReference type="ARBA" id="ARBA00022723"/>
    </source>
</evidence>
<keyword evidence="3 8" id="KW-0479">Metal-binding</keyword>
<comment type="cofactor">
    <cofactor evidence="8">
        <name>Mg(2+)</name>
        <dbReference type="ChEBI" id="CHEBI:18420"/>
    </cofactor>
</comment>
<keyword evidence="7 8" id="KW-0501">Molybdenum cofactor biosynthesis</keyword>
<evidence type="ECO:0000256" key="1">
    <source>
        <dbReference type="ARBA" id="ARBA00022490"/>
    </source>
</evidence>
<name>A0A7W2A6U6_9BACL</name>
<sequence length="217" mass="24384">MTGVILAGGKNRRMNGKIKALLTFGGETLLQRQIREMKPVCDELFLVTNQPEHFTPLIGGEVQLIGDDIPAKGPLSGMHAAFSRAGHRDVWVVGCDMPFISGAVAQALADCKHRRNCDAVVPVIDGRLHPLHGVYSRECADVIVELLRKDFCQVKQFLQKIDWQTADNSFFLKRGFDLHFVLNVNTPEQYEKALALFKNKLKEQQLSRRTDHNLPPI</sequence>
<evidence type="ECO:0000256" key="7">
    <source>
        <dbReference type="ARBA" id="ARBA00023150"/>
    </source>
</evidence>
<gene>
    <name evidence="8" type="primary">mobA</name>
    <name evidence="10" type="ORF">H1191_05720</name>
</gene>
<evidence type="ECO:0000256" key="2">
    <source>
        <dbReference type="ARBA" id="ARBA00022679"/>
    </source>
</evidence>
<dbReference type="EC" id="2.7.7.77" evidence="8"/>
<evidence type="ECO:0000256" key="5">
    <source>
        <dbReference type="ARBA" id="ARBA00022842"/>
    </source>
</evidence>
<comment type="domain">
    <text evidence="8">The N-terminal domain determines nucleotide recognition and specific binding, while the C-terminal domain determines the specific binding to the target protein.</text>
</comment>
<comment type="caution">
    <text evidence="8">Lacks conserved residue(s) required for the propagation of feature annotation.</text>
</comment>
<keyword evidence="2 8" id="KW-0808">Transferase</keyword>
<dbReference type="InterPro" id="IPR013482">
    <property type="entry name" value="Molybde_CF_guanTrfase"/>
</dbReference>
<keyword evidence="5 8" id="KW-0460">Magnesium</keyword>
<feature type="binding site" evidence="8">
    <location>
        <position position="67"/>
    </location>
    <ligand>
        <name>GTP</name>
        <dbReference type="ChEBI" id="CHEBI:37565"/>
    </ligand>
</feature>
<dbReference type="SUPFAM" id="SSF53448">
    <property type="entry name" value="Nucleotide-diphospho-sugar transferases"/>
    <property type="match status" value="1"/>
</dbReference>
<comment type="caution">
    <text evidence="10">The sequence shown here is derived from an EMBL/GenBank/DDBJ whole genome shotgun (WGS) entry which is preliminary data.</text>
</comment>
<dbReference type="Pfam" id="PF12804">
    <property type="entry name" value="NTP_transf_3"/>
    <property type="match status" value="1"/>
</dbReference>
<evidence type="ECO:0000313" key="11">
    <source>
        <dbReference type="Proteomes" id="UP000535491"/>
    </source>
</evidence>
<keyword evidence="6 8" id="KW-0342">GTP-binding</keyword>